<protein>
    <submittedName>
        <fullName evidence="1">Uncharacterized protein</fullName>
    </submittedName>
</protein>
<organism evidence="1 2">
    <name type="scientific">Nephila pilipes</name>
    <name type="common">Giant wood spider</name>
    <name type="synonym">Nephila maculata</name>
    <dbReference type="NCBI Taxonomy" id="299642"/>
    <lineage>
        <taxon>Eukaryota</taxon>
        <taxon>Metazoa</taxon>
        <taxon>Ecdysozoa</taxon>
        <taxon>Arthropoda</taxon>
        <taxon>Chelicerata</taxon>
        <taxon>Arachnida</taxon>
        <taxon>Araneae</taxon>
        <taxon>Araneomorphae</taxon>
        <taxon>Entelegynae</taxon>
        <taxon>Araneoidea</taxon>
        <taxon>Nephilidae</taxon>
        <taxon>Nephila</taxon>
    </lineage>
</organism>
<sequence>MKSEKEVCAASPNVSYNDALFVRIAALEQKIDSMQINDRSRSKLRNYYRNISQSRSRSIKRFNPKGKYCFYHFKFGVRCRSEKCYSPCAWRENSGNSMM</sequence>
<gene>
    <name evidence="1" type="ORF">NPIL_670751</name>
</gene>
<evidence type="ECO:0000313" key="2">
    <source>
        <dbReference type="Proteomes" id="UP000887013"/>
    </source>
</evidence>
<evidence type="ECO:0000313" key="1">
    <source>
        <dbReference type="EMBL" id="GFU14514.1"/>
    </source>
</evidence>
<dbReference type="AlphaFoldDB" id="A0A8X6QCN4"/>
<comment type="caution">
    <text evidence="1">The sequence shown here is derived from an EMBL/GenBank/DDBJ whole genome shotgun (WGS) entry which is preliminary data.</text>
</comment>
<accession>A0A8X6QCN4</accession>
<name>A0A8X6QCN4_NEPPI</name>
<dbReference type="EMBL" id="BMAW01079226">
    <property type="protein sequence ID" value="GFU14514.1"/>
    <property type="molecule type" value="Genomic_DNA"/>
</dbReference>
<reference evidence="1" key="1">
    <citation type="submission" date="2020-08" db="EMBL/GenBank/DDBJ databases">
        <title>Multicomponent nature underlies the extraordinary mechanical properties of spider dragline silk.</title>
        <authorList>
            <person name="Kono N."/>
            <person name="Nakamura H."/>
            <person name="Mori M."/>
            <person name="Yoshida Y."/>
            <person name="Ohtoshi R."/>
            <person name="Malay A.D."/>
            <person name="Moran D.A.P."/>
            <person name="Tomita M."/>
            <person name="Numata K."/>
            <person name="Arakawa K."/>
        </authorList>
    </citation>
    <scope>NUCLEOTIDE SEQUENCE</scope>
</reference>
<keyword evidence="2" id="KW-1185">Reference proteome</keyword>
<dbReference type="Proteomes" id="UP000887013">
    <property type="component" value="Unassembled WGS sequence"/>
</dbReference>
<dbReference type="OrthoDB" id="6430860at2759"/>
<proteinExistence type="predicted"/>